<dbReference type="GO" id="GO:0008836">
    <property type="term" value="F:diaminopimelate decarboxylase activity"/>
    <property type="evidence" value="ECO:0007669"/>
    <property type="project" value="UniProtKB-UniRule"/>
</dbReference>
<keyword evidence="7" id="KW-0067">ATP-binding</keyword>
<dbReference type="SUPFAM" id="SSF51419">
    <property type="entry name" value="PLP-binding barrel"/>
    <property type="match status" value="1"/>
</dbReference>
<evidence type="ECO:0000256" key="6">
    <source>
        <dbReference type="ARBA" id="ARBA00022793"/>
    </source>
</evidence>
<dbReference type="InterPro" id="IPR000183">
    <property type="entry name" value="Orn/DAP/Arg_de-COase"/>
</dbReference>
<gene>
    <name evidence="14" type="ORF">VCB98_07835</name>
</gene>
<keyword evidence="15" id="KW-1185">Reference proteome</keyword>
<keyword evidence="5 14" id="KW-0418">Kinase</keyword>
<dbReference type="Gene3D" id="2.40.37.10">
    <property type="entry name" value="Lyase, Ornithine Decarboxylase, Chain A, domain 1"/>
    <property type="match status" value="1"/>
</dbReference>
<name>A0AAP6JEV4_9GAMM</name>
<evidence type="ECO:0000256" key="11">
    <source>
        <dbReference type="PIRSR" id="PIRSR600183-50"/>
    </source>
</evidence>
<dbReference type="InterPro" id="IPR009006">
    <property type="entry name" value="Ala_racemase/Decarboxylase_C"/>
</dbReference>
<accession>A0AAP6JEV4</accession>
<keyword evidence="9 14" id="KW-0456">Lyase</keyword>
<keyword evidence="4" id="KW-0547">Nucleotide-binding</keyword>
<protein>
    <recommendedName>
        <fullName evidence="10">Diaminopimelate decarboxylase</fullName>
        <ecNumber evidence="10">4.1.1.20</ecNumber>
    </recommendedName>
</protein>
<dbReference type="InterPro" id="IPR001341">
    <property type="entry name" value="Asp_kinase"/>
</dbReference>
<dbReference type="InterPro" id="IPR002912">
    <property type="entry name" value="ACT_dom"/>
</dbReference>
<dbReference type="Proteomes" id="UP001302316">
    <property type="component" value="Unassembled WGS sequence"/>
</dbReference>
<feature type="active site" description="Proton donor" evidence="11">
    <location>
        <position position="813"/>
    </location>
</feature>
<dbReference type="PANTHER" id="PTHR43727:SF2">
    <property type="entry name" value="GROUP IV DECARBOXYLASE"/>
    <property type="match status" value="1"/>
</dbReference>
<dbReference type="InterPro" id="IPR045865">
    <property type="entry name" value="ACT-like_dom_sf"/>
</dbReference>
<dbReference type="RefSeq" id="WP_346051451.1">
    <property type="nucleotide sequence ID" value="NZ_JAYGII010000014.1"/>
</dbReference>
<dbReference type="InterPro" id="IPR022653">
    <property type="entry name" value="De-COase2_pyr-phos_BS"/>
</dbReference>
<dbReference type="Pfam" id="PF02784">
    <property type="entry name" value="Orn_Arg_deC_N"/>
    <property type="match status" value="1"/>
</dbReference>
<dbReference type="EC" id="4.1.1.20" evidence="10"/>
<evidence type="ECO:0000256" key="12">
    <source>
        <dbReference type="RuleBase" id="RU004249"/>
    </source>
</evidence>
<evidence type="ECO:0000313" key="15">
    <source>
        <dbReference type="Proteomes" id="UP001302316"/>
    </source>
</evidence>
<dbReference type="NCBIfam" id="TIGR01048">
    <property type="entry name" value="lysA"/>
    <property type="match status" value="1"/>
</dbReference>
<dbReference type="NCBIfam" id="NF006515">
    <property type="entry name" value="PRK08961.1"/>
    <property type="match status" value="1"/>
</dbReference>
<evidence type="ECO:0000256" key="4">
    <source>
        <dbReference type="ARBA" id="ARBA00022741"/>
    </source>
</evidence>
<feature type="modified residue" description="N6-(pyridoxal phosphate)lysine" evidence="11">
    <location>
        <position position="536"/>
    </location>
</feature>
<dbReference type="PROSITE" id="PS00878">
    <property type="entry name" value="ODR_DC_2_1"/>
    <property type="match status" value="1"/>
</dbReference>
<dbReference type="EMBL" id="JAYGII010000014">
    <property type="protein sequence ID" value="MEA5445726.1"/>
    <property type="molecule type" value="Genomic_DNA"/>
</dbReference>
<dbReference type="InterPro" id="IPR001048">
    <property type="entry name" value="Asp/Glu/Uridylate_kinase"/>
</dbReference>
<dbReference type="Gene3D" id="3.40.1160.10">
    <property type="entry name" value="Acetylglutamate kinase-like"/>
    <property type="match status" value="1"/>
</dbReference>
<evidence type="ECO:0000256" key="5">
    <source>
        <dbReference type="ARBA" id="ARBA00022777"/>
    </source>
</evidence>
<dbReference type="Gene3D" id="3.30.70.260">
    <property type="match status" value="2"/>
</dbReference>
<evidence type="ECO:0000256" key="10">
    <source>
        <dbReference type="NCBIfam" id="TIGR01048"/>
    </source>
</evidence>
<comment type="pathway">
    <text evidence="12">Amino-acid biosynthesis; L-methionine biosynthesis via de novo pathway; L-homoserine from L-aspartate: step 1/3.</text>
</comment>
<evidence type="ECO:0000256" key="1">
    <source>
        <dbReference type="ARBA" id="ARBA00001933"/>
    </source>
</evidence>
<dbReference type="PROSITE" id="PS00324">
    <property type="entry name" value="ASPARTOKINASE"/>
    <property type="match status" value="1"/>
</dbReference>
<dbReference type="PRINTS" id="PR01179">
    <property type="entry name" value="ODADCRBXLASE"/>
</dbReference>
<dbReference type="PROSITE" id="PS51671">
    <property type="entry name" value="ACT"/>
    <property type="match status" value="1"/>
</dbReference>
<keyword evidence="3 14" id="KW-0808">Transferase</keyword>
<feature type="domain" description="ACT" evidence="13">
    <location>
        <begin position="324"/>
        <end position="394"/>
    </location>
</feature>
<dbReference type="SUPFAM" id="SSF55021">
    <property type="entry name" value="ACT-like"/>
    <property type="match status" value="2"/>
</dbReference>
<organism evidence="14 15">
    <name type="scientific">Natronospira elongata</name>
    <dbReference type="NCBI Taxonomy" id="3110268"/>
    <lineage>
        <taxon>Bacteria</taxon>
        <taxon>Pseudomonadati</taxon>
        <taxon>Pseudomonadota</taxon>
        <taxon>Gammaproteobacteria</taxon>
        <taxon>Natronospirales</taxon>
        <taxon>Natronospiraceae</taxon>
        <taxon>Natronospira</taxon>
    </lineage>
</organism>
<dbReference type="InterPro" id="IPR002986">
    <property type="entry name" value="DAP_deCOOHase_LysA"/>
</dbReference>
<comment type="pathway">
    <text evidence="12">Amino-acid biosynthesis; L-threonine biosynthesis; L-threonine from L-aspartate: step 1/5.</text>
</comment>
<evidence type="ECO:0000256" key="9">
    <source>
        <dbReference type="ARBA" id="ARBA00023239"/>
    </source>
</evidence>
<comment type="cofactor">
    <cofactor evidence="1 11">
        <name>pyridoxal 5'-phosphate</name>
        <dbReference type="ChEBI" id="CHEBI:597326"/>
    </cofactor>
</comment>
<dbReference type="GO" id="GO:0005524">
    <property type="term" value="F:ATP binding"/>
    <property type="evidence" value="ECO:0007669"/>
    <property type="project" value="UniProtKB-KW"/>
</dbReference>
<dbReference type="InterPro" id="IPR022644">
    <property type="entry name" value="De-COase2_N"/>
</dbReference>
<comment type="pathway">
    <text evidence="2 12">Amino-acid biosynthesis; L-lysine biosynthesis via DAP pathway; (S)-tetrahydrodipicolinate from L-aspartate: step 1/4.</text>
</comment>
<dbReference type="InterPro" id="IPR022657">
    <property type="entry name" value="De-COase2_CS"/>
</dbReference>
<evidence type="ECO:0000256" key="8">
    <source>
        <dbReference type="ARBA" id="ARBA00022898"/>
    </source>
</evidence>
<dbReference type="NCBIfam" id="TIGR00657">
    <property type="entry name" value="asp_kinases"/>
    <property type="match status" value="1"/>
</dbReference>
<evidence type="ECO:0000259" key="13">
    <source>
        <dbReference type="PROSITE" id="PS51671"/>
    </source>
</evidence>
<sequence>MASDSPLVVLKFGGTSVSSVENWKSIEAVVAKRKQDGYRVLMVHSALAGVSDAIAGALDRIAELQLESLIDKLREQHLALAAAMDLEGIDGPLEEQLGELGRLLEGARLIGEVTPRVRARAMVCGERMAGILARARLAVAGHGPVAIDPTELLTIQPRNLDAADYLSAVCDDAHDPEAASAAAQQGALLLTQGFFARHPEGGPALLGRGGSDTSAAYLAARLGAERLEIWTDVPGLFSANPRDLPSARLLRRLDYDEAQEIATTGAKVLHPRCIAPVRRHGIPLQVRYTPDPDMAGTEIGPGSGDTEARVKAISSRAGVVLVSMETLGMWQEVGFLARAFDAFKRHGLSVDLVSTSETNVTVSLDADANDLGEAVLDELVDDLSGFCRARLIRDCATVSVVGQRIRSILHQLGPALEVFEERRIHLLSQAANDLNFTAVIEAAEAPRLVEQLHRSLIHTVPDDPVLGPTWQQLFEPGPDLAPAQRRVGWWWQDRDRLISLATEHGPAFVYHLPSLQTAIDELEQLKSVDRVLYAVKANAHPDILARVDAAGFGFECVSPGEVRHVLSERPGIDPERILFTPNFAPREEYAFGLEAGVRVTLDNLHPLQHWPELFKDRDIFLRLDPGQGRGHHKHVRTAGTQSKFGIPLFELEEAARLVAAAGARVVGLHAHSGSGIRNPDNWRQIALVLGEAAEHFPDVEILDLGGGLGVVEKAGDEPLDTQAMDASLRSMATAFPGRQLWIEPGRYVVARAGVLIARVTQTKGKGEARYVGIETGMNSLIRPSLYGAWHEIVNLSRPDEPATTPATVVGPICETGDVLGNDRLLPDCFEGDVIAIANAGAYGRVMSSSYNLRQPAREVVIE</sequence>
<dbReference type="GO" id="GO:0009089">
    <property type="term" value="P:lysine biosynthetic process via diaminopimelate"/>
    <property type="evidence" value="ECO:0007669"/>
    <property type="project" value="UniProtKB-UniRule"/>
</dbReference>
<evidence type="ECO:0000313" key="14">
    <source>
        <dbReference type="EMBL" id="MEA5445726.1"/>
    </source>
</evidence>
<dbReference type="AlphaFoldDB" id="A0AAP6JEV4"/>
<dbReference type="PANTHER" id="PTHR43727">
    <property type="entry name" value="DIAMINOPIMELATE DECARBOXYLASE"/>
    <property type="match status" value="1"/>
</dbReference>
<dbReference type="SUPFAM" id="SSF50621">
    <property type="entry name" value="Alanine racemase C-terminal domain-like"/>
    <property type="match status" value="1"/>
</dbReference>
<dbReference type="PRINTS" id="PR01181">
    <property type="entry name" value="DAPDCRBXLASE"/>
</dbReference>
<keyword evidence="8 11" id="KW-0663">Pyridoxal phosphate</keyword>
<dbReference type="InterPro" id="IPR018042">
    <property type="entry name" value="Aspartate_kinase_CS"/>
</dbReference>
<dbReference type="SUPFAM" id="SSF53633">
    <property type="entry name" value="Carbamate kinase-like"/>
    <property type="match status" value="1"/>
</dbReference>
<dbReference type="InterPro" id="IPR029066">
    <property type="entry name" value="PLP-binding_barrel"/>
</dbReference>
<evidence type="ECO:0000256" key="2">
    <source>
        <dbReference type="ARBA" id="ARBA00004766"/>
    </source>
</evidence>
<proteinExistence type="predicted"/>
<dbReference type="PIRSF" id="PIRSF036459">
    <property type="entry name" value="DAP_dec_asp_kin"/>
    <property type="match status" value="1"/>
</dbReference>
<dbReference type="InterPro" id="IPR011246">
    <property type="entry name" value="DAP_dec_asp_kin"/>
</dbReference>
<keyword evidence="12" id="KW-0028">Amino-acid biosynthesis</keyword>
<reference evidence="14 15" key="1">
    <citation type="submission" date="2023-12" db="EMBL/GenBank/DDBJ databases">
        <title>Whole-genome sequencing of halo(alkali)philic microorganisms from hypersaline lakes.</title>
        <authorList>
            <person name="Sorokin D.Y."/>
            <person name="Merkel A.Y."/>
            <person name="Messina E."/>
            <person name="Yakimov M."/>
        </authorList>
    </citation>
    <scope>NUCLEOTIDE SEQUENCE [LARGE SCALE GENOMIC DNA]</scope>
    <source>
        <strain evidence="14 15">AB-CW1</strain>
    </source>
</reference>
<keyword evidence="6" id="KW-0210">Decarboxylase</keyword>
<dbReference type="Gene3D" id="3.20.20.10">
    <property type="entry name" value="Alanine racemase"/>
    <property type="match status" value="1"/>
</dbReference>
<dbReference type="Pfam" id="PF00696">
    <property type="entry name" value="AA_kinase"/>
    <property type="match status" value="1"/>
</dbReference>
<comment type="caution">
    <text evidence="14">The sequence shown here is derived from an EMBL/GenBank/DDBJ whole genome shotgun (WGS) entry which is preliminary data.</text>
</comment>
<dbReference type="PROSITE" id="PS00879">
    <property type="entry name" value="ODR_DC_2_2"/>
    <property type="match status" value="1"/>
</dbReference>
<dbReference type="GO" id="GO:0004072">
    <property type="term" value="F:aspartate kinase activity"/>
    <property type="evidence" value="ECO:0007669"/>
    <property type="project" value="InterPro"/>
</dbReference>
<evidence type="ECO:0000256" key="3">
    <source>
        <dbReference type="ARBA" id="ARBA00022679"/>
    </source>
</evidence>
<dbReference type="InterPro" id="IPR036393">
    <property type="entry name" value="AceGlu_kinase-like_sf"/>
</dbReference>
<evidence type="ECO:0000256" key="7">
    <source>
        <dbReference type="ARBA" id="ARBA00022840"/>
    </source>
</evidence>